<accession>A0A1B4V989</accession>
<evidence type="ECO:0000313" key="6">
    <source>
        <dbReference type="EMBL" id="BAU49212.1"/>
    </source>
</evidence>
<dbReference type="GO" id="GO:0005737">
    <property type="term" value="C:cytoplasm"/>
    <property type="evidence" value="ECO:0007669"/>
    <property type="project" value="TreeGrafter"/>
</dbReference>
<dbReference type="PANTHER" id="PTHR10173:SF57">
    <property type="entry name" value="PEPTIDE-METHIONINE (R)-S-OXIDE REDUCTASE"/>
    <property type="match status" value="1"/>
</dbReference>
<evidence type="ECO:0000256" key="4">
    <source>
        <dbReference type="SAM" id="SignalP"/>
    </source>
</evidence>
<dbReference type="PROSITE" id="PS51790">
    <property type="entry name" value="MSRB"/>
    <property type="match status" value="1"/>
</dbReference>
<comment type="catalytic activity">
    <reaction evidence="3">
        <text>L-methionyl-[protein] + [thioredoxin]-disulfide + H2O = L-methionyl-(R)-S-oxide-[protein] + [thioredoxin]-dithiol</text>
        <dbReference type="Rhea" id="RHEA:24164"/>
        <dbReference type="Rhea" id="RHEA-COMP:10698"/>
        <dbReference type="Rhea" id="RHEA-COMP:10700"/>
        <dbReference type="Rhea" id="RHEA-COMP:12313"/>
        <dbReference type="Rhea" id="RHEA-COMP:12314"/>
        <dbReference type="ChEBI" id="CHEBI:15377"/>
        <dbReference type="ChEBI" id="CHEBI:16044"/>
        <dbReference type="ChEBI" id="CHEBI:29950"/>
        <dbReference type="ChEBI" id="CHEBI:45764"/>
        <dbReference type="ChEBI" id="CHEBI:50058"/>
        <dbReference type="EC" id="1.8.4.12"/>
    </reaction>
</comment>
<dbReference type="GO" id="GO:0030091">
    <property type="term" value="P:protein repair"/>
    <property type="evidence" value="ECO:0007669"/>
    <property type="project" value="InterPro"/>
</dbReference>
<reference evidence="6 7" key="1">
    <citation type="submission" date="2015-08" db="EMBL/GenBank/DDBJ databases">
        <title>Complete genome sequence of Sulfurifustis variabilis.</title>
        <authorList>
            <person name="Miura A."/>
            <person name="Kojima H."/>
            <person name="Fukui M."/>
        </authorList>
    </citation>
    <scope>NUCLEOTIDE SEQUENCE [LARGE SCALE GENOMIC DNA]</scope>
    <source>
        <strain evidence="7">skN76</strain>
    </source>
</reference>
<dbReference type="PANTHER" id="PTHR10173">
    <property type="entry name" value="METHIONINE SULFOXIDE REDUCTASE"/>
    <property type="match status" value="1"/>
</dbReference>
<protein>
    <recommendedName>
        <fullName evidence="1">peptide-methionine (R)-S-oxide reductase</fullName>
        <ecNumber evidence="1">1.8.4.12</ecNumber>
    </recommendedName>
</protein>
<keyword evidence="4" id="KW-0732">Signal</keyword>
<feature type="signal peptide" evidence="4">
    <location>
        <begin position="1"/>
        <end position="25"/>
    </location>
</feature>
<dbReference type="EC" id="1.8.4.12" evidence="1"/>
<sequence>MKRRNVLKVLASAPVLALPAFRGWAAPPASADIEALRRNWRELLAEGADVELSTEPLRRPNEEWKKILPLAQYRVLREEDTERAYTSPLNEEKRPGVYVCAGCRLPLFTSAMKYDSGTGWPSFFTTIPGAFETKKDYFLIFPRTEYHCVRCGGHHGHVFDDGPPPTGERWCNNGVALKFIPKTATA</sequence>
<dbReference type="AlphaFoldDB" id="A0A1B4V989"/>
<keyword evidence="2" id="KW-0560">Oxidoreductase</keyword>
<dbReference type="Gene3D" id="2.170.150.20">
    <property type="entry name" value="Peptide methionine sulfoxide reductase"/>
    <property type="match status" value="1"/>
</dbReference>
<dbReference type="SUPFAM" id="SSF51316">
    <property type="entry name" value="Mss4-like"/>
    <property type="match status" value="1"/>
</dbReference>
<dbReference type="EMBL" id="AP014936">
    <property type="protein sequence ID" value="BAU49212.1"/>
    <property type="molecule type" value="Genomic_DNA"/>
</dbReference>
<dbReference type="GO" id="GO:0006979">
    <property type="term" value="P:response to oxidative stress"/>
    <property type="evidence" value="ECO:0007669"/>
    <property type="project" value="InterPro"/>
</dbReference>
<evidence type="ECO:0000256" key="2">
    <source>
        <dbReference type="ARBA" id="ARBA00023002"/>
    </source>
</evidence>
<evidence type="ECO:0000256" key="1">
    <source>
        <dbReference type="ARBA" id="ARBA00012499"/>
    </source>
</evidence>
<dbReference type="OrthoDB" id="9785497at2"/>
<feature type="domain" description="MsrB" evidence="5">
    <location>
        <begin position="61"/>
        <end position="182"/>
    </location>
</feature>
<dbReference type="Pfam" id="PF01641">
    <property type="entry name" value="SelR"/>
    <property type="match status" value="1"/>
</dbReference>
<organism evidence="6 7">
    <name type="scientific">Sulfurifustis variabilis</name>
    <dbReference type="NCBI Taxonomy" id="1675686"/>
    <lineage>
        <taxon>Bacteria</taxon>
        <taxon>Pseudomonadati</taxon>
        <taxon>Pseudomonadota</taxon>
        <taxon>Gammaproteobacteria</taxon>
        <taxon>Acidiferrobacterales</taxon>
        <taxon>Acidiferrobacteraceae</taxon>
        <taxon>Sulfurifustis</taxon>
    </lineage>
</organism>
<dbReference type="NCBIfam" id="TIGR00357">
    <property type="entry name" value="peptide-methionine (R)-S-oxide reductase MsrB"/>
    <property type="match status" value="1"/>
</dbReference>
<dbReference type="Proteomes" id="UP000218899">
    <property type="component" value="Chromosome"/>
</dbReference>
<evidence type="ECO:0000313" key="7">
    <source>
        <dbReference type="Proteomes" id="UP000218899"/>
    </source>
</evidence>
<dbReference type="InterPro" id="IPR011057">
    <property type="entry name" value="Mss4-like_sf"/>
</dbReference>
<dbReference type="GO" id="GO:0033743">
    <property type="term" value="F:peptide-methionine (R)-S-oxide reductase activity"/>
    <property type="evidence" value="ECO:0007669"/>
    <property type="project" value="UniProtKB-EC"/>
</dbReference>
<evidence type="ECO:0000259" key="5">
    <source>
        <dbReference type="PROSITE" id="PS51790"/>
    </source>
</evidence>
<dbReference type="RefSeq" id="WP_096461652.1">
    <property type="nucleotide sequence ID" value="NZ_AP014936.1"/>
</dbReference>
<dbReference type="InterPro" id="IPR002579">
    <property type="entry name" value="Met_Sox_Rdtase_MsrB_dom"/>
</dbReference>
<keyword evidence="7" id="KW-1185">Reference proteome</keyword>
<proteinExistence type="predicted"/>
<evidence type="ECO:0000256" key="3">
    <source>
        <dbReference type="ARBA" id="ARBA00048488"/>
    </source>
</evidence>
<dbReference type="KEGG" id="sva:SVA_2664"/>
<name>A0A1B4V989_9GAMM</name>
<feature type="chain" id="PRO_5008571442" description="peptide-methionine (R)-S-oxide reductase" evidence="4">
    <location>
        <begin position="26"/>
        <end position="186"/>
    </location>
</feature>
<gene>
    <name evidence="6" type="ORF">SVA_2664</name>
</gene>
<dbReference type="InterPro" id="IPR028427">
    <property type="entry name" value="Met_Sox_Rdtase_MsrB"/>
</dbReference>